<protein>
    <submittedName>
        <fullName evidence="2">Uncharacterized protein</fullName>
    </submittedName>
</protein>
<dbReference type="GeneID" id="119741310"/>
<sequence>MEKSSTSEGGDGAGDVVIPRKRRRTGEKEQRTRHVLPVECIICKKSKWIQPPCGPRKKEPLTNCEYEKGGQLLKTAELLNDESILLDIQGQDMVAIEVRYHRSCHKNYIKATCRVETCVVAVIVRTPLLKTSNACPAMTKKVTLKTMNRHRDFT</sequence>
<dbReference type="AlphaFoldDB" id="A0A914BC59"/>
<evidence type="ECO:0000256" key="1">
    <source>
        <dbReference type="SAM" id="MobiDB-lite"/>
    </source>
</evidence>
<reference evidence="2" key="1">
    <citation type="submission" date="2022-11" db="UniProtKB">
        <authorList>
            <consortium name="EnsemblMetazoa"/>
        </authorList>
    </citation>
    <scope>IDENTIFICATION</scope>
</reference>
<evidence type="ECO:0000313" key="2">
    <source>
        <dbReference type="EnsemblMetazoa" id="XP_038073022.1"/>
    </source>
</evidence>
<dbReference type="EnsemblMetazoa" id="XM_038217094.1">
    <property type="protein sequence ID" value="XP_038073022.1"/>
    <property type="gene ID" value="LOC119741310"/>
</dbReference>
<organism evidence="2 3">
    <name type="scientific">Patiria miniata</name>
    <name type="common">Bat star</name>
    <name type="synonym">Asterina miniata</name>
    <dbReference type="NCBI Taxonomy" id="46514"/>
    <lineage>
        <taxon>Eukaryota</taxon>
        <taxon>Metazoa</taxon>
        <taxon>Echinodermata</taxon>
        <taxon>Eleutherozoa</taxon>
        <taxon>Asterozoa</taxon>
        <taxon>Asteroidea</taxon>
        <taxon>Valvatacea</taxon>
        <taxon>Valvatida</taxon>
        <taxon>Asterinidae</taxon>
        <taxon>Patiria</taxon>
    </lineage>
</organism>
<dbReference type="Proteomes" id="UP000887568">
    <property type="component" value="Unplaced"/>
</dbReference>
<name>A0A914BC59_PATMI</name>
<evidence type="ECO:0000313" key="3">
    <source>
        <dbReference type="Proteomes" id="UP000887568"/>
    </source>
</evidence>
<feature type="region of interest" description="Disordered" evidence="1">
    <location>
        <begin position="1"/>
        <end position="30"/>
    </location>
</feature>
<accession>A0A914BC59</accession>
<dbReference type="RefSeq" id="XP_038073022.1">
    <property type="nucleotide sequence ID" value="XM_038217094.1"/>
</dbReference>
<keyword evidence="3" id="KW-1185">Reference proteome</keyword>
<proteinExistence type="predicted"/>
<dbReference type="OrthoDB" id="8961269at2759"/>